<dbReference type="AlphaFoldDB" id="B3EJA4"/>
<dbReference type="KEGG" id="cpb:Cphamn1_1375"/>
<dbReference type="HOGENOM" id="CLU_2841807_0_0_10"/>
<dbReference type="EMBL" id="CP001101">
    <property type="protein sequence ID" value="ACE04304.1"/>
    <property type="molecule type" value="Genomic_DNA"/>
</dbReference>
<reference evidence="1" key="1">
    <citation type="submission" date="2008-06" db="EMBL/GenBank/DDBJ databases">
        <title>Complete sequence of Chlorobium phaeobacteroides BS1.</title>
        <authorList>
            <consortium name="US DOE Joint Genome Institute"/>
            <person name="Lucas S."/>
            <person name="Copeland A."/>
            <person name="Lapidus A."/>
            <person name="Glavina del Rio T."/>
            <person name="Dalin E."/>
            <person name="Tice H."/>
            <person name="Bruce D."/>
            <person name="Goodwin L."/>
            <person name="Pitluck S."/>
            <person name="Schmutz J."/>
            <person name="Larimer F."/>
            <person name="Land M."/>
            <person name="Hauser L."/>
            <person name="Kyrpides N."/>
            <person name="Ovchinnikova G."/>
            <person name="Li T."/>
            <person name="Liu Z."/>
            <person name="Zhao F."/>
            <person name="Overmann J."/>
            <person name="Bryant D.A."/>
            <person name="Richardson P."/>
        </authorList>
    </citation>
    <scope>NUCLEOTIDE SEQUENCE [LARGE SCALE GENOMIC DNA]</scope>
    <source>
        <strain evidence="1">BS1</strain>
    </source>
</reference>
<protein>
    <submittedName>
        <fullName evidence="1">Uncharacterized protein</fullName>
    </submittedName>
</protein>
<evidence type="ECO:0000313" key="1">
    <source>
        <dbReference type="EMBL" id="ACE04304.1"/>
    </source>
</evidence>
<accession>B3EJA4</accession>
<sequence>MYIGNIPVSMHAVMGAVRRDEPMPVQVVVEGAGEEGREIIRGVKPQLVGQTACDREFQASKPVRR</sequence>
<organism evidence="1">
    <name type="scientific">Chlorobium phaeobacteroides (strain BS1)</name>
    <dbReference type="NCBI Taxonomy" id="331678"/>
    <lineage>
        <taxon>Bacteria</taxon>
        <taxon>Pseudomonadati</taxon>
        <taxon>Chlorobiota</taxon>
        <taxon>Chlorobiia</taxon>
        <taxon>Chlorobiales</taxon>
        <taxon>Chlorobiaceae</taxon>
        <taxon>Chlorobium/Pelodictyon group</taxon>
        <taxon>Chlorobium</taxon>
    </lineage>
</organism>
<gene>
    <name evidence="1" type="ordered locus">Cphamn1_1375</name>
</gene>
<proteinExistence type="predicted"/>
<name>B3EJA4_CHLPB</name>